<gene>
    <name evidence="3" type="ORF">SRAS04492_LOCUS5911</name>
</gene>
<accession>A0A7S3FX44</accession>
<evidence type="ECO:0000313" key="3">
    <source>
        <dbReference type="EMBL" id="CAE0234109.1"/>
    </source>
</evidence>
<evidence type="ECO:0000256" key="1">
    <source>
        <dbReference type="SAM" id="MobiDB-lite"/>
    </source>
</evidence>
<name>A0A7S3FX44_9SPIT</name>
<protein>
    <recommendedName>
        <fullName evidence="2">Complex 1 LYR protein domain-containing protein</fullName>
    </recommendedName>
</protein>
<feature type="region of interest" description="Disordered" evidence="1">
    <location>
        <begin position="79"/>
        <end position="109"/>
    </location>
</feature>
<feature type="domain" description="Complex 1 LYR protein" evidence="2">
    <location>
        <begin position="10"/>
        <end position="59"/>
    </location>
</feature>
<sequence>MERLEQLTLRQLYRGILQKARTYPSKNREMFRQAIKQDVRQWKTLTDEMEIRKAVKKMRMLYGHLQMWDEKMKEILESDDPNLDKDNIIDNPLPRRDINQRGDDDFVYF</sequence>
<evidence type="ECO:0000259" key="2">
    <source>
        <dbReference type="Pfam" id="PF05347"/>
    </source>
</evidence>
<dbReference type="AlphaFoldDB" id="A0A7S3FX44"/>
<reference evidence="3" key="1">
    <citation type="submission" date="2021-01" db="EMBL/GenBank/DDBJ databases">
        <authorList>
            <person name="Corre E."/>
            <person name="Pelletier E."/>
            <person name="Niang G."/>
            <person name="Scheremetjew M."/>
            <person name="Finn R."/>
            <person name="Kale V."/>
            <person name="Holt S."/>
            <person name="Cochrane G."/>
            <person name="Meng A."/>
            <person name="Brown T."/>
            <person name="Cohen L."/>
        </authorList>
    </citation>
    <scope>NUCLEOTIDE SEQUENCE</scope>
    <source>
        <strain evidence="3">Ras09</strain>
    </source>
</reference>
<organism evidence="3">
    <name type="scientific">Strombidium rassoulzadegani</name>
    <dbReference type="NCBI Taxonomy" id="1082188"/>
    <lineage>
        <taxon>Eukaryota</taxon>
        <taxon>Sar</taxon>
        <taxon>Alveolata</taxon>
        <taxon>Ciliophora</taxon>
        <taxon>Intramacronucleata</taxon>
        <taxon>Spirotrichea</taxon>
        <taxon>Oligotrichia</taxon>
        <taxon>Strombidiidae</taxon>
        <taxon>Strombidium</taxon>
    </lineage>
</organism>
<dbReference type="EMBL" id="HBIA01011649">
    <property type="protein sequence ID" value="CAE0234109.1"/>
    <property type="molecule type" value="Transcribed_RNA"/>
</dbReference>
<proteinExistence type="predicted"/>
<dbReference type="Pfam" id="PF05347">
    <property type="entry name" value="Complex1_LYR"/>
    <property type="match status" value="1"/>
</dbReference>
<dbReference type="CDD" id="cd20251">
    <property type="entry name" value="Complex1_LYR_SF"/>
    <property type="match status" value="1"/>
</dbReference>
<dbReference type="InterPro" id="IPR008011">
    <property type="entry name" value="Complex1_LYR_dom"/>
</dbReference>